<proteinExistence type="inferred from homology"/>
<evidence type="ECO:0000256" key="1">
    <source>
        <dbReference type="ARBA" id="ARBA00022741"/>
    </source>
</evidence>
<dbReference type="Gene3D" id="3.30.70.860">
    <property type="match status" value="1"/>
</dbReference>
<dbReference type="AlphaFoldDB" id="A0A936N9A2"/>
<evidence type="ECO:0000256" key="3">
    <source>
        <dbReference type="HAMAP-Rule" id="MF_00632"/>
    </source>
</evidence>
<comment type="similarity">
    <text evidence="2 3">Belongs to the YajQ family.</text>
</comment>
<evidence type="ECO:0000256" key="2">
    <source>
        <dbReference type="ARBA" id="ARBA00093450"/>
    </source>
</evidence>
<dbReference type="HAMAP" id="MF_00632">
    <property type="entry name" value="UPF0234"/>
    <property type="match status" value="1"/>
</dbReference>
<comment type="function">
    <text evidence="3">Nucleotide-binding protein.</text>
</comment>
<dbReference type="PANTHER" id="PTHR30476:SF0">
    <property type="entry name" value="UPF0234 PROTEIN YAJQ"/>
    <property type="match status" value="1"/>
</dbReference>
<dbReference type="SUPFAM" id="SSF89963">
    <property type="entry name" value="YajQ-like"/>
    <property type="match status" value="2"/>
</dbReference>
<reference evidence="4 5" key="1">
    <citation type="submission" date="2020-10" db="EMBL/GenBank/DDBJ databases">
        <title>Connecting structure to function with the recovery of over 1000 high-quality activated sludge metagenome-assembled genomes encoding full-length rRNA genes using long-read sequencing.</title>
        <authorList>
            <person name="Singleton C.M."/>
            <person name="Petriglieri F."/>
            <person name="Kristensen J.M."/>
            <person name="Kirkegaard R.H."/>
            <person name="Michaelsen T.Y."/>
            <person name="Andersen M.H."/>
            <person name="Karst S.M."/>
            <person name="Dueholm M.S."/>
            <person name="Nielsen P.H."/>
            <person name="Albertsen M."/>
        </authorList>
    </citation>
    <scope>NUCLEOTIDE SEQUENCE [LARGE SCALE GENOMIC DNA]</scope>
    <source>
        <strain evidence="4">Lyne_18-Q3-R50-59_MAXAC.006</strain>
    </source>
</reference>
<dbReference type="NCBIfam" id="NF003819">
    <property type="entry name" value="PRK05412.1"/>
    <property type="match status" value="1"/>
</dbReference>
<dbReference type="InterPro" id="IPR035570">
    <property type="entry name" value="UPF0234_N"/>
</dbReference>
<dbReference type="EMBL" id="JADJZA010000001">
    <property type="protein sequence ID" value="MBK9295456.1"/>
    <property type="molecule type" value="Genomic_DNA"/>
</dbReference>
<accession>A0A936N9A2</accession>
<dbReference type="PANTHER" id="PTHR30476">
    <property type="entry name" value="UPF0234 PROTEIN YAJQ"/>
    <property type="match status" value="1"/>
</dbReference>
<dbReference type="InterPro" id="IPR035571">
    <property type="entry name" value="UPF0234-like_C"/>
</dbReference>
<dbReference type="GO" id="GO:0005829">
    <property type="term" value="C:cytosol"/>
    <property type="evidence" value="ECO:0007669"/>
    <property type="project" value="TreeGrafter"/>
</dbReference>
<dbReference type="CDD" id="cd11740">
    <property type="entry name" value="YajQ_like"/>
    <property type="match status" value="1"/>
</dbReference>
<dbReference type="InterPro" id="IPR036183">
    <property type="entry name" value="YajQ-like_sf"/>
</dbReference>
<name>A0A936N9A2_9ACTN</name>
<dbReference type="InterPro" id="IPR007551">
    <property type="entry name" value="YajQ/Smlt4090-like"/>
</dbReference>
<keyword evidence="1 3" id="KW-0547">Nucleotide-binding</keyword>
<dbReference type="Gene3D" id="3.30.70.990">
    <property type="entry name" value="YajQ-like, domain 2"/>
    <property type="match status" value="1"/>
</dbReference>
<sequence>MPSFDISSEVDHQEVTNAMDQAAREVSTRFDFRDTGSAAELGEGTITIRSMSEDRLRAVRQVVEEKLVRRKVSLKALDWGKIEPASGGSVRQVATLVAGINSDKARDVNKFIKGLGLKGVQTQTQGEQVRVMAKKRDQLQAVITELKGHDFGIPIDTGNFRD</sequence>
<protein>
    <recommendedName>
        <fullName evidence="3">Nucleotide-binding protein IPN02_00970</fullName>
    </recommendedName>
</protein>
<comment type="caution">
    <text evidence="4">The sequence shown here is derived from an EMBL/GenBank/DDBJ whole genome shotgun (WGS) entry which is preliminary data.</text>
</comment>
<dbReference type="GO" id="GO:0000166">
    <property type="term" value="F:nucleotide binding"/>
    <property type="evidence" value="ECO:0007669"/>
    <property type="project" value="UniProtKB-UniRule"/>
</dbReference>
<evidence type="ECO:0000313" key="4">
    <source>
        <dbReference type="EMBL" id="MBK9295456.1"/>
    </source>
</evidence>
<dbReference type="Proteomes" id="UP000727993">
    <property type="component" value="Unassembled WGS sequence"/>
</dbReference>
<organism evidence="4 5">
    <name type="scientific">Candidatus Neomicrothrix subdominans</name>
    <dbReference type="NCBI Taxonomy" id="2954438"/>
    <lineage>
        <taxon>Bacteria</taxon>
        <taxon>Bacillati</taxon>
        <taxon>Actinomycetota</taxon>
        <taxon>Acidimicrobiia</taxon>
        <taxon>Acidimicrobiales</taxon>
        <taxon>Microthrixaceae</taxon>
        <taxon>Candidatus Neomicrothrix</taxon>
    </lineage>
</organism>
<dbReference type="Pfam" id="PF04461">
    <property type="entry name" value="YajQ"/>
    <property type="match status" value="1"/>
</dbReference>
<gene>
    <name evidence="4" type="ORF">IPN02_00970</name>
</gene>
<evidence type="ECO:0000313" key="5">
    <source>
        <dbReference type="Proteomes" id="UP000727993"/>
    </source>
</evidence>